<evidence type="ECO:0000256" key="5">
    <source>
        <dbReference type="ARBA" id="ARBA00022692"/>
    </source>
</evidence>
<dbReference type="eggNOG" id="COG3376">
    <property type="taxonomic scope" value="Bacteria"/>
</dbReference>
<evidence type="ECO:0000256" key="3">
    <source>
        <dbReference type="ARBA" id="ARBA00022448"/>
    </source>
</evidence>
<name>D5CMH2_SIDLE</name>
<dbReference type="InterPro" id="IPR011541">
    <property type="entry name" value="Ni/Co_transpt_high_affinity"/>
</dbReference>
<feature type="transmembrane region" description="Helical" evidence="8">
    <location>
        <begin position="86"/>
        <end position="107"/>
    </location>
</feature>
<dbReference type="GO" id="GO:0005886">
    <property type="term" value="C:plasma membrane"/>
    <property type="evidence" value="ECO:0007669"/>
    <property type="project" value="UniProtKB-SubCell"/>
</dbReference>
<proteinExistence type="inferred from homology"/>
<keyword evidence="6 8" id="KW-1133">Transmembrane helix</keyword>
<dbReference type="OrthoDB" id="9776706at2"/>
<organism evidence="9 10">
    <name type="scientific">Sideroxydans lithotrophicus (strain ES-1)</name>
    <dbReference type="NCBI Taxonomy" id="580332"/>
    <lineage>
        <taxon>Bacteria</taxon>
        <taxon>Pseudomonadati</taxon>
        <taxon>Pseudomonadota</taxon>
        <taxon>Betaproteobacteria</taxon>
        <taxon>Nitrosomonadales</taxon>
        <taxon>Gallionellaceae</taxon>
        <taxon>Sideroxydans</taxon>
    </lineage>
</organism>
<evidence type="ECO:0000313" key="10">
    <source>
        <dbReference type="Proteomes" id="UP000001625"/>
    </source>
</evidence>
<dbReference type="KEGG" id="slt:Slit_2418"/>
<gene>
    <name evidence="9" type="ordered locus">Slit_2418</name>
</gene>
<feature type="transmembrane region" description="Helical" evidence="8">
    <location>
        <begin position="128"/>
        <end position="148"/>
    </location>
</feature>
<keyword evidence="4" id="KW-0533">Nickel</keyword>
<dbReference type="PANTHER" id="PTHR31611:SF0">
    <property type="entry name" value="HIGH-AFFINITY NICKEL TRANSPORT PROTEIN NIC1"/>
    <property type="match status" value="1"/>
</dbReference>
<keyword evidence="5 8" id="KW-0812">Transmembrane</keyword>
<feature type="transmembrane region" description="Helical" evidence="8">
    <location>
        <begin position="209"/>
        <end position="231"/>
    </location>
</feature>
<dbReference type="InterPro" id="IPR004688">
    <property type="entry name" value="Ni/Co_transpt"/>
</dbReference>
<keyword evidence="3 8" id="KW-0813">Transport</keyword>
<evidence type="ECO:0000256" key="7">
    <source>
        <dbReference type="ARBA" id="ARBA00023136"/>
    </source>
</evidence>
<feature type="transmembrane region" description="Helical" evidence="8">
    <location>
        <begin position="168"/>
        <end position="188"/>
    </location>
</feature>
<evidence type="ECO:0000256" key="6">
    <source>
        <dbReference type="ARBA" id="ARBA00022989"/>
    </source>
</evidence>
<feature type="transmembrane region" description="Helical" evidence="8">
    <location>
        <begin position="243"/>
        <end position="262"/>
    </location>
</feature>
<comment type="similarity">
    <text evidence="2 8">Belongs to the NiCoT transporter (TC 2.A.52) family.</text>
</comment>
<reference evidence="9 10" key="1">
    <citation type="submission" date="2010-03" db="EMBL/GenBank/DDBJ databases">
        <title>Complete sequence of Sideroxydans lithotrophicus ES-1.</title>
        <authorList>
            <consortium name="US DOE Joint Genome Institute"/>
            <person name="Lucas S."/>
            <person name="Copeland A."/>
            <person name="Lapidus A."/>
            <person name="Cheng J.-F."/>
            <person name="Bruce D."/>
            <person name="Goodwin L."/>
            <person name="Pitluck S."/>
            <person name="Munk A.C."/>
            <person name="Detter J.C."/>
            <person name="Han C."/>
            <person name="Tapia R."/>
            <person name="Larimer F."/>
            <person name="Land M."/>
            <person name="Hauser L."/>
            <person name="Kyrpides N."/>
            <person name="Ivanova N."/>
            <person name="Emerson D."/>
            <person name="Woyke T."/>
        </authorList>
    </citation>
    <scope>NUCLEOTIDE SEQUENCE [LARGE SCALE GENOMIC DNA]</scope>
    <source>
        <strain evidence="9 10">ES-1</strain>
    </source>
</reference>
<evidence type="ECO:0000256" key="4">
    <source>
        <dbReference type="ARBA" id="ARBA00022596"/>
    </source>
</evidence>
<comment type="subcellular location">
    <subcellularLocation>
        <location evidence="8">Cell membrane</location>
        <topology evidence="8">Multi-pass membrane protein</topology>
    </subcellularLocation>
    <subcellularLocation>
        <location evidence="1">Endomembrane system</location>
        <topology evidence="1">Multi-pass membrane protein</topology>
    </subcellularLocation>
</comment>
<evidence type="ECO:0000256" key="2">
    <source>
        <dbReference type="ARBA" id="ARBA00010892"/>
    </source>
</evidence>
<dbReference type="AlphaFoldDB" id="D5CMH2"/>
<dbReference type="Pfam" id="PF03824">
    <property type="entry name" value="NicO"/>
    <property type="match status" value="1"/>
</dbReference>
<dbReference type="RefSeq" id="WP_013030542.1">
    <property type="nucleotide sequence ID" value="NC_013959.1"/>
</dbReference>
<evidence type="ECO:0000256" key="1">
    <source>
        <dbReference type="ARBA" id="ARBA00004127"/>
    </source>
</evidence>
<evidence type="ECO:0000256" key="8">
    <source>
        <dbReference type="RuleBase" id="RU362101"/>
    </source>
</evidence>
<accession>D5CMH2</accession>
<dbReference type="STRING" id="580332.Slit_2418"/>
<feature type="transmembrane region" description="Helical" evidence="8">
    <location>
        <begin position="47"/>
        <end position="74"/>
    </location>
</feature>
<dbReference type="Proteomes" id="UP000001625">
    <property type="component" value="Chromosome"/>
</dbReference>
<evidence type="ECO:0000313" key="9">
    <source>
        <dbReference type="EMBL" id="ADE12644.1"/>
    </source>
</evidence>
<dbReference type="HOGENOM" id="CLU_090283_0_0_4"/>
<keyword evidence="10" id="KW-1185">Reference proteome</keyword>
<dbReference type="GO" id="GO:0015099">
    <property type="term" value="F:nickel cation transmembrane transporter activity"/>
    <property type="evidence" value="ECO:0007669"/>
    <property type="project" value="UniProtKB-UniRule"/>
</dbReference>
<protein>
    <recommendedName>
        <fullName evidence="8">Nickel/cobalt efflux system</fullName>
    </recommendedName>
</protein>
<dbReference type="GO" id="GO:0012505">
    <property type="term" value="C:endomembrane system"/>
    <property type="evidence" value="ECO:0007669"/>
    <property type="project" value="UniProtKB-SubCell"/>
</dbReference>
<sequence length="271" mass="28574">METIHGSIYPLVALAFMLGMKHGMDADHLATIDGLTRYNAAAGRSRLARLCGFLFSLGHGCVVCVVAVATSVLFQQGSVPAWLDDVGAWVSAFFLLLLGVLNLYAVFSTPAHETVRMVGIKGRWLGDLKCAGNPLLIALVGALFALSFDTISQAALFSTMTAQYGGATNALLLAGCFMTGMMVTDAANGLWISHLLRRADATARAASRIMGVAVALLSLTVAALGLSRKFFPEVSAWQEGRGLSIGIAIIVVIAACFLFARFTQQRVSAAA</sequence>
<dbReference type="EMBL" id="CP001965">
    <property type="protein sequence ID" value="ADE12644.1"/>
    <property type="molecule type" value="Genomic_DNA"/>
</dbReference>
<dbReference type="PANTHER" id="PTHR31611">
    <property type="entry name" value="HIGH-AFFINITY NICKEL TRANSPORT PROTEIN NIC1"/>
    <property type="match status" value="1"/>
</dbReference>
<keyword evidence="7 8" id="KW-0472">Membrane</keyword>